<organism evidence="1 2">
    <name type="scientific">Panagrolaimus sp. JU765</name>
    <dbReference type="NCBI Taxonomy" id="591449"/>
    <lineage>
        <taxon>Eukaryota</taxon>
        <taxon>Metazoa</taxon>
        <taxon>Ecdysozoa</taxon>
        <taxon>Nematoda</taxon>
        <taxon>Chromadorea</taxon>
        <taxon>Rhabditida</taxon>
        <taxon>Tylenchina</taxon>
        <taxon>Panagrolaimomorpha</taxon>
        <taxon>Panagrolaimoidea</taxon>
        <taxon>Panagrolaimidae</taxon>
        <taxon>Panagrolaimus</taxon>
    </lineage>
</organism>
<accession>A0AC34RPS3</accession>
<dbReference type="Proteomes" id="UP000887576">
    <property type="component" value="Unplaced"/>
</dbReference>
<evidence type="ECO:0000313" key="2">
    <source>
        <dbReference type="WBParaSite" id="JU765_v2.g8981.t2"/>
    </source>
</evidence>
<evidence type="ECO:0000313" key="1">
    <source>
        <dbReference type="Proteomes" id="UP000887576"/>
    </source>
</evidence>
<name>A0AC34RPS3_9BILA</name>
<dbReference type="WBParaSite" id="JU765_v2.g8981.t2">
    <property type="protein sequence ID" value="JU765_v2.g8981.t2"/>
    <property type="gene ID" value="JU765_v2.g8981"/>
</dbReference>
<proteinExistence type="predicted"/>
<protein>
    <submittedName>
        <fullName evidence="2">BTB domain-containing protein</fullName>
    </submittedName>
</protein>
<reference evidence="2" key="1">
    <citation type="submission" date="2022-11" db="UniProtKB">
        <authorList>
            <consortium name="WormBaseParasite"/>
        </authorList>
    </citation>
    <scope>IDENTIFICATION</scope>
</reference>
<sequence length="432" mass="49561">MEDEKECVDDGTVEENKVVEHQPENEGEESPPPSRNKSKPSDSFFLSLKQLPLFNDEPKSPMESSCSSSTISGPEFVRSNVDNPLEVVRSYHEKRETKGTIKLNISNVSGLKTKVMSSFYMIANLPWRLAAKTENSKRTNNTKFFSIYIDCNPESDSTLWNCEAVVEFRLLAQNKESGQDFTRHFTNTFSFNSNNWGFPSFIEFNEIIDPEKGFIKNDKVVIEAHILVRNVAGVSRVPSFDFLTHSNAMSDGILIIEGTKLFISKQYLALYSPVFEAMFYSNFAERDKKEINIEDVLLEEFLELLHVIYPSHKPVSVENVEYLLELGDKFQIQYVMDQCEIENVEYLLELGDKFQIQYVMDQCESFLEATEMISVATKLVWADQYALSRLQHSCIKTMTKPSDIKALKATDEYRKLSDTTRAALLEKMFKVL</sequence>